<name>A0ABW1YK70_9GAMM</name>
<reference evidence="3" key="1">
    <citation type="journal article" date="2019" name="Int. J. Syst. Evol. Microbiol.">
        <title>The Global Catalogue of Microorganisms (GCM) 10K type strain sequencing project: providing services to taxonomists for standard genome sequencing and annotation.</title>
        <authorList>
            <consortium name="The Broad Institute Genomics Platform"/>
            <consortium name="The Broad Institute Genome Sequencing Center for Infectious Disease"/>
            <person name="Wu L."/>
            <person name="Ma J."/>
        </authorList>
    </citation>
    <scope>NUCLEOTIDE SEQUENCE [LARGE SCALE GENOMIC DNA]</scope>
    <source>
        <strain evidence="3">CGMCC 1.13718</strain>
    </source>
</reference>
<sequence length="177" mass="20009">MERGVYWREVWIVRFTGLAVAIGTLALISTSGCGYLPSELAKPGEGKTRGHARILAKQHTVSCKTQARGFRRVKFDDLYTFTDDARQPFREADNTPAQYDVSAYVWGFDNCMTGGTCTGGDHYWLIGRGPGSDFTTWVVTPQYPRITIQSTCRDRLKVGERYRFSFSRGKLVGFSRR</sequence>
<dbReference type="Proteomes" id="UP001596425">
    <property type="component" value="Unassembled WGS sequence"/>
</dbReference>
<comment type="caution">
    <text evidence="2">The sequence shown here is derived from an EMBL/GenBank/DDBJ whole genome shotgun (WGS) entry which is preliminary data.</text>
</comment>
<accession>A0ABW1YK70</accession>
<gene>
    <name evidence="2" type="ORF">ACFQBM_07535</name>
</gene>
<protein>
    <recommendedName>
        <fullName evidence="4">Lipoprotein</fullName>
    </recommendedName>
</protein>
<organism evidence="2 3">
    <name type="scientific">Microbulbifer taiwanensis</name>
    <dbReference type="NCBI Taxonomy" id="986746"/>
    <lineage>
        <taxon>Bacteria</taxon>
        <taxon>Pseudomonadati</taxon>
        <taxon>Pseudomonadota</taxon>
        <taxon>Gammaproteobacteria</taxon>
        <taxon>Cellvibrionales</taxon>
        <taxon>Microbulbiferaceae</taxon>
        <taxon>Microbulbifer</taxon>
    </lineage>
</organism>
<feature type="transmembrane region" description="Helical" evidence="1">
    <location>
        <begin position="12"/>
        <end position="36"/>
    </location>
</feature>
<keyword evidence="3" id="KW-1185">Reference proteome</keyword>
<dbReference type="EMBL" id="JBHSVR010000001">
    <property type="protein sequence ID" value="MFC6633124.1"/>
    <property type="molecule type" value="Genomic_DNA"/>
</dbReference>
<keyword evidence="1" id="KW-0812">Transmembrane</keyword>
<dbReference type="PROSITE" id="PS51257">
    <property type="entry name" value="PROKAR_LIPOPROTEIN"/>
    <property type="match status" value="1"/>
</dbReference>
<proteinExistence type="predicted"/>
<evidence type="ECO:0000256" key="1">
    <source>
        <dbReference type="SAM" id="Phobius"/>
    </source>
</evidence>
<evidence type="ECO:0000313" key="3">
    <source>
        <dbReference type="Proteomes" id="UP001596425"/>
    </source>
</evidence>
<dbReference type="RefSeq" id="WP_193189385.1">
    <property type="nucleotide sequence ID" value="NZ_JACZFR010000006.1"/>
</dbReference>
<keyword evidence="1" id="KW-1133">Transmembrane helix</keyword>
<evidence type="ECO:0000313" key="2">
    <source>
        <dbReference type="EMBL" id="MFC6633124.1"/>
    </source>
</evidence>
<evidence type="ECO:0008006" key="4">
    <source>
        <dbReference type="Google" id="ProtNLM"/>
    </source>
</evidence>
<keyword evidence="1" id="KW-0472">Membrane</keyword>